<feature type="compositionally biased region" description="Acidic residues" evidence="6">
    <location>
        <begin position="112"/>
        <end position="126"/>
    </location>
</feature>
<dbReference type="CDD" id="cd01115">
    <property type="entry name" value="SLC13_permease"/>
    <property type="match status" value="1"/>
</dbReference>
<keyword evidence="10" id="KW-1185">Reference proteome</keyword>
<dbReference type="Proteomes" id="UP000076738">
    <property type="component" value="Unassembled WGS sequence"/>
</dbReference>
<evidence type="ECO:0000256" key="3">
    <source>
        <dbReference type="ARBA" id="ARBA00022692"/>
    </source>
</evidence>
<feature type="region of interest" description="Disordered" evidence="6">
    <location>
        <begin position="99"/>
        <end position="223"/>
    </location>
</feature>
<dbReference type="STRING" id="1330018.A0A167H1Y2"/>
<accession>A0A167H1Y2</accession>
<reference evidence="9 10" key="1">
    <citation type="journal article" date="2016" name="Mol. Biol. Evol.">
        <title>Comparative Genomics of Early-Diverging Mushroom-Forming Fungi Provides Insights into the Origins of Lignocellulose Decay Capabilities.</title>
        <authorList>
            <person name="Nagy L.G."/>
            <person name="Riley R."/>
            <person name="Tritt A."/>
            <person name="Adam C."/>
            <person name="Daum C."/>
            <person name="Floudas D."/>
            <person name="Sun H."/>
            <person name="Yadav J.S."/>
            <person name="Pangilinan J."/>
            <person name="Larsson K.H."/>
            <person name="Matsuura K."/>
            <person name="Barry K."/>
            <person name="Labutti K."/>
            <person name="Kuo R."/>
            <person name="Ohm R.A."/>
            <person name="Bhattacharya S.S."/>
            <person name="Shirouzu T."/>
            <person name="Yoshinaga Y."/>
            <person name="Martin F.M."/>
            <person name="Grigoriev I.V."/>
            <person name="Hibbett D.S."/>
        </authorList>
    </citation>
    <scope>NUCLEOTIDE SEQUENCE [LARGE SCALE GENOMIC DNA]</scope>
    <source>
        <strain evidence="9 10">TUFC12733</strain>
    </source>
</reference>
<evidence type="ECO:0000313" key="9">
    <source>
        <dbReference type="EMBL" id="KZO91147.1"/>
    </source>
</evidence>
<evidence type="ECO:0000256" key="4">
    <source>
        <dbReference type="ARBA" id="ARBA00022989"/>
    </source>
</evidence>
<protein>
    <submittedName>
        <fullName evidence="9">Sodium/sulfate symporter</fullName>
    </submittedName>
</protein>
<dbReference type="CDD" id="cd14478">
    <property type="entry name" value="SPX_PHO87_PHO90_like"/>
    <property type="match status" value="1"/>
</dbReference>
<evidence type="ECO:0000256" key="7">
    <source>
        <dbReference type="SAM" id="Phobius"/>
    </source>
</evidence>
<feature type="domain" description="SPX" evidence="8">
    <location>
        <begin position="1"/>
        <end position="295"/>
    </location>
</feature>
<sequence length="886" mass="96690">MKFETALRYNSAPEWLDKYIDYSSLKSRIYDIEKAQNGLGGQGAFSERSALISTETGHDTSGNSFSEQLDHELSRICAFYDEQEVALFQELSELVVDVENQDPNAQRMSLTEESEDGDDDEDDEDTQTASGGGLSRSPKARTSRRIYSGGALEGSPIEEHPTNGAPIGRPRALSANSDSADLELGTGPAHSGHGRRDPSPHTNARSRSASTNPIGSFLRTVTSNVSDGGDPHEFWTSNTDHAVDTRLIYKRRITSLYISFTSLKSYVELNLTGFTKILKKYDKVTEHELKNEYLRTKVEVAHPFQEGSKARVSEAINTLIGLYTRCVTKGDTSVARRQLKLHQREHIVWERDTVWRQMINRERNGQSDGWLTTVDAAVQGEKSSAWFAIWTPFGSIGITTKFIFLATSVLVFVILLQVQTMEDVERQNCLAILVLCTLLWATEAIPLFVTSMLVPLLVVFLRVIKASDGSGQRLSAVDATKYIFSVMFSPTIMLLIGGFTIASALSKSNIDRLLVTRLLSLAGTRPSIVILSFMSVACFASMWISNVAAPTLCYSLIRPILRNLPAHSSFAPCIIIAIALAANIGGQSSPISSPQNLIALEAMDPRIGWLGWFAVALPVSAISILVIWLLLLVAYHPSQDAQGNPLEIRPIRATKEPLNATQYYIIVMTILTIGLWLVEHSMEDIVGDMGVIALIPVVAFFGTGVLKKAGFATKSQISFSRPVPQADFESFLWSVVFLAMGGIALGKAVVSSGLIDSFDTQIRIAISGLDLYQVVLVLSAIVLVVSTFISHTIASVLLVPIAAEVGERLADPHPRLLIMLTALLCSTGMGMPVSGFPNQTAANQEDEVGRRYLTNIDFLKNGVPASIIAAIVVATVGYLLMRAVGL</sequence>
<feature type="transmembrane region" description="Helical" evidence="7">
    <location>
        <begin position="858"/>
        <end position="881"/>
    </location>
</feature>
<dbReference type="GO" id="GO:0005886">
    <property type="term" value="C:plasma membrane"/>
    <property type="evidence" value="ECO:0007669"/>
    <property type="project" value="TreeGrafter"/>
</dbReference>
<evidence type="ECO:0000313" key="10">
    <source>
        <dbReference type="Proteomes" id="UP000076738"/>
    </source>
</evidence>
<gene>
    <name evidence="9" type="ORF">CALVIDRAFT_522006</name>
</gene>
<evidence type="ECO:0000259" key="8">
    <source>
        <dbReference type="PROSITE" id="PS51382"/>
    </source>
</evidence>
<feature type="transmembrane region" description="Helical" evidence="7">
    <location>
        <begin position="731"/>
        <end position="750"/>
    </location>
</feature>
<name>A0A167H1Y2_CALVF</name>
<keyword evidence="4 7" id="KW-1133">Transmembrane helix</keyword>
<feature type="transmembrane region" description="Helical" evidence="7">
    <location>
        <begin position="483"/>
        <end position="505"/>
    </location>
</feature>
<dbReference type="GO" id="GO:0006817">
    <property type="term" value="P:phosphate ion transport"/>
    <property type="evidence" value="ECO:0007669"/>
    <property type="project" value="TreeGrafter"/>
</dbReference>
<feature type="compositionally biased region" description="Polar residues" evidence="6">
    <location>
        <begin position="101"/>
        <end position="111"/>
    </location>
</feature>
<feature type="transmembrane region" description="Helical" evidence="7">
    <location>
        <begin position="430"/>
        <end position="463"/>
    </location>
</feature>
<dbReference type="Pfam" id="PF03600">
    <property type="entry name" value="CitMHS"/>
    <property type="match status" value="1"/>
</dbReference>
<keyword evidence="2" id="KW-0813">Transport</keyword>
<evidence type="ECO:0000256" key="5">
    <source>
        <dbReference type="ARBA" id="ARBA00023136"/>
    </source>
</evidence>
<evidence type="ECO:0000256" key="2">
    <source>
        <dbReference type="ARBA" id="ARBA00022448"/>
    </source>
</evidence>
<feature type="transmembrane region" description="Helical" evidence="7">
    <location>
        <begin position="564"/>
        <end position="586"/>
    </location>
</feature>
<feature type="transmembrane region" description="Helical" evidence="7">
    <location>
        <begin position="661"/>
        <end position="678"/>
    </location>
</feature>
<dbReference type="InterPro" id="IPR004680">
    <property type="entry name" value="Cit_transptr-like_dom"/>
</dbReference>
<dbReference type="Pfam" id="PF03105">
    <property type="entry name" value="SPX"/>
    <property type="match status" value="2"/>
</dbReference>
<dbReference type="AlphaFoldDB" id="A0A167H1Y2"/>
<organism evidence="9 10">
    <name type="scientific">Calocera viscosa (strain TUFC12733)</name>
    <dbReference type="NCBI Taxonomy" id="1330018"/>
    <lineage>
        <taxon>Eukaryota</taxon>
        <taxon>Fungi</taxon>
        <taxon>Dikarya</taxon>
        <taxon>Basidiomycota</taxon>
        <taxon>Agaricomycotina</taxon>
        <taxon>Dacrymycetes</taxon>
        <taxon>Dacrymycetales</taxon>
        <taxon>Dacrymycetaceae</taxon>
        <taxon>Calocera</taxon>
    </lineage>
</organism>
<feature type="transmembrane region" description="Helical" evidence="7">
    <location>
        <begin position="526"/>
        <end position="544"/>
    </location>
</feature>
<dbReference type="InterPro" id="IPR004331">
    <property type="entry name" value="SPX_dom"/>
</dbReference>
<keyword evidence="3 7" id="KW-0812">Transmembrane</keyword>
<dbReference type="PROSITE" id="PS51382">
    <property type="entry name" value="SPX"/>
    <property type="match status" value="1"/>
</dbReference>
<feature type="transmembrane region" description="Helical" evidence="7">
    <location>
        <begin position="771"/>
        <end position="803"/>
    </location>
</feature>
<dbReference type="EMBL" id="KV417328">
    <property type="protein sequence ID" value="KZO91147.1"/>
    <property type="molecule type" value="Genomic_DNA"/>
</dbReference>
<dbReference type="OrthoDB" id="10260443at2759"/>
<feature type="compositionally biased region" description="Polar residues" evidence="6">
    <location>
        <begin position="200"/>
        <end position="223"/>
    </location>
</feature>
<dbReference type="GO" id="GO:0005315">
    <property type="term" value="F:phosphate transmembrane transporter activity"/>
    <property type="evidence" value="ECO:0007669"/>
    <property type="project" value="TreeGrafter"/>
</dbReference>
<evidence type="ECO:0000256" key="1">
    <source>
        <dbReference type="ARBA" id="ARBA00004141"/>
    </source>
</evidence>
<evidence type="ECO:0000256" key="6">
    <source>
        <dbReference type="SAM" id="MobiDB-lite"/>
    </source>
</evidence>
<feature type="transmembrane region" description="Helical" evidence="7">
    <location>
        <begin position="607"/>
        <end position="635"/>
    </location>
</feature>
<proteinExistence type="predicted"/>
<feature type="transmembrane region" description="Helical" evidence="7">
    <location>
        <begin position="815"/>
        <end position="837"/>
    </location>
</feature>
<feature type="transmembrane region" description="Helical" evidence="7">
    <location>
        <begin position="402"/>
        <end position="418"/>
    </location>
</feature>
<dbReference type="PANTHER" id="PTHR10283:SF92">
    <property type="entry name" value="LOW-AFFINITY PHOSPHATE TRANSPORTER PHO91"/>
    <property type="match status" value="1"/>
</dbReference>
<comment type="subcellular location">
    <subcellularLocation>
        <location evidence="1">Membrane</location>
        <topology evidence="1">Multi-pass membrane protein</topology>
    </subcellularLocation>
</comment>
<keyword evidence="5 7" id="KW-0472">Membrane</keyword>
<feature type="transmembrane region" description="Helical" evidence="7">
    <location>
        <begin position="690"/>
        <end position="711"/>
    </location>
</feature>
<dbReference type="GO" id="GO:0006797">
    <property type="term" value="P:polyphosphate metabolic process"/>
    <property type="evidence" value="ECO:0007669"/>
    <property type="project" value="TreeGrafter"/>
</dbReference>
<dbReference type="PANTHER" id="PTHR10283">
    <property type="entry name" value="SOLUTE CARRIER FAMILY 13 MEMBER"/>
    <property type="match status" value="1"/>
</dbReference>